<evidence type="ECO:0000259" key="3">
    <source>
        <dbReference type="PROSITE" id="PS50157"/>
    </source>
</evidence>
<dbReference type="AlphaFoldDB" id="A0A4S2MS86"/>
<evidence type="ECO:0000313" key="5">
    <source>
        <dbReference type="Proteomes" id="UP000298138"/>
    </source>
</evidence>
<gene>
    <name evidence="4" type="ORF">EX30DRAFT_373805</name>
</gene>
<feature type="domain" description="C2H2-type" evidence="3">
    <location>
        <begin position="628"/>
        <end position="656"/>
    </location>
</feature>
<dbReference type="Proteomes" id="UP000298138">
    <property type="component" value="Unassembled WGS sequence"/>
</dbReference>
<name>A0A4S2MS86_9PEZI</name>
<dbReference type="PROSITE" id="PS00028">
    <property type="entry name" value="ZINC_FINGER_C2H2_1"/>
    <property type="match status" value="1"/>
</dbReference>
<keyword evidence="5" id="KW-1185">Reference proteome</keyword>
<sequence>MSSVKCQASLPSDFTVSLLMNGISEQDSKRRLRWEYSAYLDSVIYDEWDNTRCDSTFLLEFLARMRPLLQMHSREYIANHIHTVRGGILENVTCKFWKIFLDDLEAFRGYSPQIQQSESAALENYWQNTLLYAFQNYPDDPTCFPSDHGVEDIIEKIATPARYLFEESGLQSLPVDYIRGVFEEHCLAVSRAEYGSADATAIIKRATLFPKSWDTAKEILYDTLAAARLPDSAGCLIPLVLLIAAVDSTNILRNTGTSFSELGIINSAEFIKSIGAFKHLGKDALGRNALREFLDERFPYNEEFIDSSYCNIGRFHAVRSLLLGSGQVYSYLGNKSLLSEVLEAPSTIDKLDRAHITFIKRAKTPHQEKDRAIMSEGNIAKIQPSTLCRGEADNLLLGYIIRTDAFETLLEELLWNNRNGKIQRFIEHVDKTVNRFDKLAIVWRHEVDLVKEFALHLEAIVHSNSDFDPISPMIDIRLDQLRREQVSASDALMGIMNQDCTPELAHDLEREVIKLRPLYELFSLPLISFPVPNGHLPFAPDPRKELSELMPSLLSNNSLNVETDSSASPASSSTSSRSTNARRKRGPPSGTSIYIPTTAPLGNSPSPKRFARLKDIKKEGSTKTGALYRCDSCNNYLTTHCNLYRHQRTAHAPKKPCPRGCGTLLAERADYVKKHYMKCPVAESQDPMAFFVTNGDQFKSSPSSARITAEDVIDTLITGGQLPREWSTAMEIDTDSDKLINTAGLGDLKFKHFQVPARY</sequence>
<keyword evidence="1" id="KW-0479">Metal-binding</keyword>
<dbReference type="InterPro" id="IPR013087">
    <property type="entry name" value="Znf_C2H2_type"/>
</dbReference>
<protein>
    <recommendedName>
        <fullName evidence="3">C2H2-type domain-containing protein</fullName>
    </recommendedName>
</protein>
<accession>A0A4S2MS86</accession>
<feature type="compositionally biased region" description="Polar residues" evidence="2">
    <location>
        <begin position="589"/>
        <end position="606"/>
    </location>
</feature>
<dbReference type="InParanoid" id="A0A4S2MS86"/>
<dbReference type="EMBL" id="ML220141">
    <property type="protein sequence ID" value="TGZ78437.1"/>
    <property type="molecule type" value="Genomic_DNA"/>
</dbReference>
<evidence type="ECO:0000256" key="1">
    <source>
        <dbReference type="PROSITE-ProRule" id="PRU00042"/>
    </source>
</evidence>
<keyword evidence="1" id="KW-0862">Zinc</keyword>
<keyword evidence="1" id="KW-0863">Zinc-finger</keyword>
<feature type="compositionally biased region" description="Low complexity" evidence="2">
    <location>
        <begin position="558"/>
        <end position="579"/>
    </location>
</feature>
<evidence type="ECO:0000256" key="2">
    <source>
        <dbReference type="SAM" id="MobiDB-lite"/>
    </source>
</evidence>
<dbReference type="GO" id="GO:0008270">
    <property type="term" value="F:zinc ion binding"/>
    <property type="evidence" value="ECO:0007669"/>
    <property type="project" value="UniProtKB-KW"/>
</dbReference>
<evidence type="ECO:0000313" key="4">
    <source>
        <dbReference type="EMBL" id="TGZ78437.1"/>
    </source>
</evidence>
<proteinExistence type="predicted"/>
<feature type="region of interest" description="Disordered" evidence="2">
    <location>
        <begin position="558"/>
        <end position="609"/>
    </location>
</feature>
<organism evidence="4 5">
    <name type="scientific">Ascodesmis nigricans</name>
    <dbReference type="NCBI Taxonomy" id="341454"/>
    <lineage>
        <taxon>Eukaryota</taxon>
        <taxon>Fungi</taxon>
        <taxon>Dikarya</taxon>
        <taxon>Ascomycota</taxon>
        <taxon>Pezizomycotina</taxon>
        <taxon>Pezizomycetes</taxon>
        <taxon>Pezizales</taxon>
        <taxon>Ascodesmidaceae</taxon>
        <taxon>Ascodesmis</taxon>
    </lineage>
</organism>
<reference evidence="4 5" key="1">
    <citation type="submission" date="2019-04" db="EMBL/GenBank/DDBJ databases">
        <title>Comparative genomics and transcriptomics to analyze fruiting body development in filamentous ascomycetes.</title>
        <authorList>
            <consortium name="DOE Joint Genome Institute"/>
            <person name="Lutkenhaus R."/>
            <person name="Traeger S."/>
            <person name="Breuer J."/>
            <person name="Kuo A."/>
            <person name="Lipzen A."/>
            <person name="Pangilinan J."/>
            <person name="Dilworth D."/>
            <person name="Sandor L."/>
            <person name="Poggeler S."/>
            <person name="Barry K."/>
            <person name="Grigoriev I.V."/>
            <person name="Nowrousian M."/>
        </authorList>
    </citation>
    <scope>NUCLEOTIDE SEQUENCE [LARGE SCALE GENOMIC DNA]</scope>
    <source>
        <strain evidence="4 5">CBS 389.68</strain>
    </source>
</reference>
<dbReference type="PROSITE" id="PS50157">
    <property type="entry name" value="ZINC_FINGER_C2H2_2"/>
    <property type="match status" value="1"/>
</dbReference>